<dbReference type="EMBL" id="QJOW01000002">
    <property type="protein sequence ID" value="KAB7517192.1"/>
    <property type="molecule type" value="Genomic_DNA"/>
</dbReference>
<reference evidence="3 4" key="1">
    <citation type="submission" date="2019-10" db="EMBL/GenBank/DDBJ databases">
        <title>Unraveling microbial dark matter from salterns through culturing: the case of the genus Halosegnis.</title>
        <authorList>
            <person name="Duran-Viseras A."/>
            <person name="Andrei A.-S."/>
            <person name="Vera-Gargallo B."/>
            <person name="Ghai R."/>
            <person name="Sanchez-Porro C."/>
            <person name="Ventosa A."/>
        </authorList>
    </citation>
    <scope>NUCLEOTIDE SEQUENCE [LARGE SCALE GENOMIC DNA]</scope>
    <source>
        <strain evidence="3 4">F17-44</strain>
    </source>
</reference>
<organism evidence="3 4">
    <name type="scientific">Halosegnis rubeus</name>
    <dbReference type="NCBI Taxonomy" id="2212850"/>
    <lineage>
        <taxon>Archaea</taxon>
        <taxon>Methanobacteriati</taxon>
        <taxon>Methanobacteriota</taxon>
        <taxon>Stenosarchaea group</taxon>
        <taxon>Halobacteria</taxon>
        <taxon>Halobacteriales</taxon>
        <taxon>Natronomonadaceae</taxon>
        <taxon>Halosegnis</taxon>
    </lineage>
</organism>
<comment type="similarity">
    <text evidence="1">Belongs to the universal stress protein A family.</text>
</comment>
<proteinExistence type="inferred from homology"/>
<evidence type="ECO:0000313" key="4">
    <source>
        <dbReference type="Proteomes" id="UP000326302"/>
    </source>
</evidence>
<evidence type="ECO:0000256" key="1">
    <source>
        <dbReference type="ARBA" id="ARBA00008791"/>
    </source>
</evidence>
<dbReference type="InterPro" id="IPR006015">
    <property type="entry name" value="Universal_stress_UspA"/>
</dbReference>
<feature type="domain" description="UspA" evidence="2">
    <location>
        <begin position="6"/>
        <end position="135"/>
    </location>
</feature>
<gene>
    <name evidence="3" type="ORF">DMP03_07505</name>
</gene>
<dbReference type="OrthoDB" id="202478at2157"/>
<dbReference type="PANTHER" id="PTHR46268">
    <property type="entry name" value="STRESS RESPONSE PROTEIN NHAX"/>
    <property type="match status" value="1"/>
</dbReference>
<dbReference type="AlphaFoldDB" id="A0A5N5UIH1"/>
<dbReference type="PANTHER" id="PTHR46268:SF6">
    <property type="entry name" value="UNIVERSAL STRESS PROTEIN UP12"/>
    <property type="match status" value="1"/>
</dbReference>
<comment type="caution">
    <text evidence="3">The sequence shown here is derived from an EMBL/GenBank/DDBJ whole genome shotgun (WGS) entry which is preliminary data.</text>
</comment>
<dbReference type="PRINTS" id="PR01438">
    <property type="entry name" value="UNVRSLSTRESS"/>
</dbReference>
<dbReference type="InterPro" id="IPR006016">
    <property type="entry name" value="UspA"/>
</dbReference>
<dbReference type="SUPFAM" id="SSF52402">
    <property type="entry name" value="Adenine nucleotide alpha hydrolases-like"/>
    <property type="match status" value="1"/>
</dbReference>
<name>A0A5N5UIH1_9EURY</name>
<dbReference type="Gene3D" id="3.40.50.620">
    <property type="entry name" value="HUPs"/>
    <property type="match status" value="1"/>
</dbReference>
<sequence>MAKGQFEHVLVPVASDTDAESTAEALADHLETDRVTVVHVVEKAGGAPDKAGVKQREEAAAEAFERFEETYGESVETDIVYDTNIADGLLAAAAEVGADALAFTPRGGGWFERLLSGSVTRRLLDETDRPVVVLPGGDQ</sequence>
<dbReference type="Proteomes" id="UP000326302">
    <property type="component" value="Unassembled WGS sequence"/>
</dbReference>
<accession>A0A5N5UIH1</accession>
<protein>
    <submittedName>
        <fullName evidence="3">Universal stress protein</fullName>
    </submittedName>
</protein>
<evidence type="ECO:0000259" key="2">
    <source>
        <dbReference type="Pfam" id="PF00582"/>
    </source>
</evidence>
<evidence type="ECO:0000313" key="3">
    <source>
        <dbReference type="EMBL" id="KAB7517192.1"/>
    </source>
</evidence>
<dbReference type="Pfam" id="PF00582">
    <property type="entry name" value="Usp"/>
    <property type="match status" value="1"/>
</dbReference>
<dbReference type="InterPro" id="IPR014729">
    <property type="entry name" value="Rossmann-like_a/b/a_fold"/>
</dbReference>
<dbReference type="RefSeq" id="WP_152120067.1">
    <property type="nucleotide sequence ID" value="NZ_QJOW01000002.1"/>
</dbReference>